<gene>
    <name evidence="1" type="ORF">ES332_D04G003800v1</name>
</gene>
<sequence length="92" mass="10150">MSRRILDDLNIICTPSQSQGVGLEGLSNRVENPNANEATESGVLQTNLNLVDANDQHRTRGCMILTALFTMELEEHIVISSNEYGQPIRPKA</sequence>
<reference evidence="1 2" key="1">
    <citation type="submission" date="2019-07" db="EMBL/GenBank/DDBJ databases">
        <title>WGS assembly of Gossypium tomentosum.</title>
        <authorList>
            <person name="Chen Z.J."/>
            <person name="Sreedasyam A."/>
            <person name="Ando A."/>
            <person name="Song Q."/>
            <person name="De L."/>
            <person name="Hulse-Kemp A."/>
            <person name="Ding M."/>
            <person name="Ye W."/>
            <person name="Kirkbride R."/>
            <person name="Jenkins J."/>
            <person name="Plott C."/>
            <person name="Lovell J."/>
            <person name="Lin Y.-M."/>
            <person name="Vaughn R."/>
            <person name="Liu B."/>
            <person name="Li W."/>
            <person name="Simpson S."/>
            <person name="Scheffler B."/>
            <person name="Saski C."/>
            <person name="Grover C."/>
            <person name="Hu G."/>
            <person name="Conover J."/>
            <person name="Carlson J."/>
            <person name="Shu S."/>
            <person name="Boston L."/>
            <person name="Williams M."/>
            <person name="Peterson D."/>
            <person name="Mcgee K."/>
            <person name="Jones D."/>
            <person name="Wendel J."/>
            <person name="Stelly D."/>
            <person name="Grimwood J."/>
            <person name="Schmutz J."/>
        </authorList>
    </citation>
    <scope>NUCLEOTIDE SEQUENCE [LARGE SCALE GENOMIC DNA]</scope>
    <source>
        <strain evidence="1">7179.01</strain>
    </source>
</reference>
<accession>A0A5D2L7V1</accession>
<keyword evidence="2" id="KW-1185">Reference proteome</keyword>
<dbReference type="AlphaFoldDB" id="A0A5D2L7V1"/>
<dbReference type="EMBL" id="CM017626">
    <property type="protein sequence ID" value="TYH75209.1"/>
    <property type="molecule type" value="Genomic_DNA"/>
</dbReference>
<dbReference type="Proteomes" id="UP000322667">
    <property type="component" value="Chromosome D04"/>
</dbReference>
<proteinExistence type="predicted"/>
<evidence type="ECO:0000313" key="1">
    <source>
        <dbReference type="EMBL" id="TYH75209.1"/>
    </source>
</evidence>
<organism evidence="1 2">
    <name type="scientific">Gossypium tomentosum</name>
    <name type="common">Hawaiian cotton</name>
    <name type="synonym">Gossypium sandvicense</name>
    <dbReference type="NCBI Taxonomy" id="34277"/>
    <lineage>
        <taxon>Eukaryota</taxon>
        <taxon>Viridiplantae</taxon>
        <taxon>Streptophyta</taxon>
        <taxon>Embryophyta</taxon>
        <taxon>Tracheophyta</taxon>
        <taxon>Spermatophyta</taxon>
        <taxon>Magnoliopsida</taxon>
        <taxon>eudicotyledons</taxon>
        <taxon>Gunneridae</taxon>
        <taxon>Pentapetalae</taxon>
        <taxon>rosids</taxon>
        <taxon>malvids</taxon>
        <taxon>Malvales</taxon>
        <taxon>Malvaceae</taxon>
        <taxon>Malvoideae</taxon>
        <taxon>Gossypium</taxon>
    </lineage>
</organism>
<name>A0A5D2L7V1_GOSTO</name>
<evidence type="ECO:0000313" key="2">
    <source>
        <dbReference type="Proteomes" id="UP000322667"/>
    </source>
</evidence>
<protein>
    <submittedName>
        <fullName evidence="1">Uncharacterized protein</fullName>
    </submittedName>
</protein>